<feature type="compositionally biased region" description="Polar residues" evidence="1">
    <location>
        <begin position="376"/>
        <end position="386"/>
    </location>
</feature>
<evidence type="ECO:0000313" key="2">
    <source>
        <dbReference type="EMBL" id="GEU76783.1"/>
    </source>
</evidence>
<proteinExistence type="predicted"/>
<dbReference type="AlphaFoldDB" id="A0A6L2MS41"/>
<evidence type="ECO:0000256" key="1">
    <source>
        <dbReference type="SAM" id="MobiDB-lite"/>
    </source>
</evidence>
<accession>A0A6L2MS41</accession>
<organism evidence="2">
    <name type="scientific">Tanacetum cinerariifolium</name>
    <name type="common">Dalmatian daisy</name>
    <name type="synonym">Chrysanthemum cinerariifolium</name>
    <dbReference type="NCBI Taxonomy" id="118510"/>
    <lineage>
        <taxon>Eukaryota</taxon>
        <taxon>Viridiplantae</taxon>
        <taxon>Streptophyta</taxon>
        <taxon>Embryophyta</taxon>
        <taxon>Tracheophyta</taxon>
        <taxon>Spermatophyta</taxon>
        <taxon>Magnoliopsida</taxon>
        <taxon>eudicotyledons</taxon>
        <taxon>Gunneridae</taxon>
        <taxon>Pentapetalae</taxon>
        <taxon>asterids</taxon>
        <taxon>campanulids</taxon>
        <taxon>Asterales</taxon>
        <taxon>Asteraceae</taxon>
        <taxon>Asteroideae</taxon>
        <taxon>Anthemideae</taxon>
        <taxon>Anthemidinae</taxon>
        <taxon>Tanacetum</taxon>
    </lineage>
</organism>
<gene>
    <name evidence="2" type="ORF">Tci_048761</name>
</gene>
<evidence type="ECO:0008006" key="3">
    <source>
        <dbReference type="Google" id="ProtNLM"/>
    </source>
</evidence>
<dbReference type="InterPro" id="IPR052579">
    <property type="entry name" value="Zinc_finger_SWIM"/>
</dbReference>
<protein>
    <recommendedName>
        <fullName evidence="3">Protein FAR1-RELATED SEQUENCE</fullName>
    </recommendedName>
</protein>
<dbReference type="PANTHER" id="PTHR31569:SF4">
    <property type="entry name" value="SWIM-TYPE DOMAIN-CONTAINING PROTEIN"/>
    <property type="match status" value="1"/>
</dbReference>
<feature type="region of interest" description="Disordered" evidence="1">
    <location>
        <begin position="352"/>
        <end position="386"/>
    </location>
</feature>
<feature type="compositionally biased region" description="Polar residues" evidence="1">
    <location>
        <begin position="352"/>
        <end position="367"/>
    </location>
</feature>
<comment type="caution">
    <text evidence="2">The sequence shown here is derived from an EMBL/GenBank/DDBJ whole genome shotgun (WGS) entry which is preliminary data.</text>
</comment>
<sequence>ASALASNYSPPPEDSLLAQTGDIATFRDWFCKKRGITELKPQYLEGPAYELVKVFCPDMIRFQYQMEECRKLLTDRVDDPILRHNVSKPLPLGGPPGQVTIQSDFFFNNDLEYLRYDSKGRRPTLSILKIKATFYPAAGLEQMVPNQFWIEEEWKYDIAAIVVGVRIGRVVHVCNQKFVYGLLPVLSGLATVLFCVRVSYIHEVVNSQETAIHSSLEHSKIVTRHRYNIPFFINLNKHISLYALDILFEEYTRCVDGLGHEICECQLRTSYWIPCSHEQLVYTNKGYPIPLEAIDRFWRKLNLSPCASLGDDDLGCQVKVEVENFNTEFKKQSRAGKKSLLRKMKEITTPLKTSLNEPATQKATGGRSSFKRSPADQPSQTQEPAGYNFSSVRDVKADGNYGFREVVVSLKLYENKWTTIRYDLMEELCIYYYHYVVMFGAKECDDVKKRLNFFKNGFAPIEKWMNMPEIGFLIASRYNVIFHNITLHYVNVLLQGDNTVPTIASQWFHYRNESGYFQHEENEIRNESGYFQHEENEIRNESNYVSRNKSKFETDTVFNSRQDLIDWVKETELSIGYVIVIKRSKATEHVSFHCDVGDRESALMKAYDTAFPNAKGLLCRWHINKSVMRKCKKMIKHNKTWYYFSIAWNTLVNSHNEEAYQLNLEQLQEIIFEFLGSMTYMPLRLIPPPWYDHKFITLGYVNRSHYVNVLLQGDYLVPTIASHWFRYRFECAVAWITPYLERINYYNQLLRSNGSTRNVKSY</sequence>
<name>A0A6L2MS41_TANCI</name>
<feature type="non-terminal residue" evidence="2">
    <location>
        <position position="1"/>
    </location>
</feature>
<dbReference type="EMBL" id="BKCJ010007344">
    <property type="protein sequence ID" value="GEU76783.1"/>
    <property type="molecule type" value="Genomic_DNA"/>
</dbReference>
<dbReference type="PANTHER" id="PTHR31569">
    <property type="entry name" value="SWIM-TYPE DOMAIN-CONTAINING PROTEIN"/>
    <property type="match status" value="1"/>
</dbReference>
<reference evidence="2" key="1">
    <citation type="journal article" date="2019" name="Sci. Rep.">
        <title>Draft genome of Tanacetum cinerariifolium, the natural source of mosquito coil.</title>
        <authorList>
            <person name="Yamashiro T."/>
            <person name="Shiraishi A."/>
            <person name="Satake H."/>
            <person name="Nakayama K."/>
        </authorList>
    </citation>
    <scope>NUCLEOTIDE SEQUENCE</scope>
</reference>